<gene>
    <name evidence="2" type="ORF">HGH91_04595</name>
</gene>
<keyword evidence="3" id="KW-1185">Reference proteome</keyword>
<sequence length="326" mass="37124">MMGYTSKHLQLRKQKKSLYLLVAIFTLAPAQRIFAQLGATSLNGPGIGFSIDYLPASRYIRPEDSVKTHSTSSQVRYNFGAIFSLSSRVDTITGKVRNWTLAASGSYTKFSNKDYERNIFPEELLGTQLALQHYRNLNRRWSLVALVSAGIYTDLVKVDEKDLFVNGGVLFVKQVNRRFSYGIGAMLTNSFGTPMVLPAFMVRWQTDNKYRIDINFPEKISVSTTLNKYTDLGLAFRMRGAAYDVENQQNNKRMMGQTEMSIGLENTWHLNKHIDFVASGGATLLNEVSFQEKDLSHMFDKQHPHRLATNYFFSGGLRWNFKPGRH</sequence>
<evidence type="ECO:0000313" key="3">
    <source>
        <dbReference type="Proteomes" id="UP000552864"/>
    </source>
</evidence>
<feature type="domain" description="DUF6268" evidence="1">
    <location>
        <begin position="32"/>
        <end position="320"/>
    </location>
</feature>
<comment type="caution">
    <text evidence="2">The sequence shown here is derived from an EMBL/GenBank/DDBJ whole genome shotgun (WGS) entry which is preliminary data.</text>
</comment>
<proteinExistence type="predicted"/>
<dbReference type="EMBL" id="JABAHZ010000001">
    <property type="protein sequence ID" value="NLR77889.1"/>
    <property type="molecule type" value="Genomic_DNA"/>
</dbReference>
<name>A0A847SL67_9BACT</name>
<accession>A0A847SL67</accession>
<dbReference type="InterPro" id="IPR046235">
    <property type="entry name" value="DUF6268"/>
</dbReference>
<protein>
    <recommendedName>
        <fullName evidence="1">DUF6268 domain-containing protein</fullName>
    </recommendedName>
</protein>
<dbReference type="RefSeq" id="WP_168737252.1">
    <property type="nucleotide sequence ID" value="NZ_JABAHZ010000001.1"/>
</dbReference>
<reference evidence="2 3" key="1">
    <citation type="submission" date="2020-04" db="EMBL/GenBank/DDBJ databases">
        <authorList>
            <person name="Yin C."/>
        </authorList>
    </citation>
    <scope>NUCLEOTIDE SEQUENCE [LARGE SCALE GENOMIC DNA]</scope>
    <source>
        <strain evidence="2 3">Ak56</strain>
    </source>
</reference>
<evidence type="ECO:0000259" key="1">
    <source>
        <dbReference type="Pfam" id="PF19783"/>
    </source>
</evidence>
<dbReference type="Proteomes" id="UP000552864">
    <property type="component" value="Unassembled WGS sequence"/>
</dbReference>
<evidence type="ECO:0000313" key="2">
    <source>
        <dbReference type="EMBL" id="NLR77889.1"/>
    </source>
</evidence>
<dbReference type="Pfam" id="PF19783">
    <property type="entry name" value="DUF6268"/>
    <property type="match status" value="1"/>
</dbReference>
<organism evidence="2 3">
    <name type="scientific">Chitinophaga eiseniae</name>
    <dbReference type="NCBI Taxonomy" id="634771"/>
    <lineage>
        <taxon>Bacteria</taxon>
        <taxon>Pseudomonadati</taxon>
        <taxon>Bacteroidota</taxon>
        <taxon>Chitinophagia</taxon>
        <taxon>Chitinophagales</taxon>
        <taxon>Chitinophagaceae</taxon>
        <taxon>Chitinophaga</taxon>
    </lineage>
</organism>
<dbReference type="AlphaFoldDB" id="A0A847SL67"/>